<protein>
    <submittedName>
        <fullName evidence="1">Uncharacterized protein</fullName>
    </submittedName>
</protein>
<organism evidence="1">
    <name type="scientific">marine metagenome</name>
    <dbReference type="NCBI Taxonomy" id="408172"/>
    <lineage>
        <taxon>unclassified sequences</taxon>
        <taxon>metagenomes</taxon>
        <taxon>ecological metagenomes</taxon>
    </lineage>
</organism>
<dbReference type="AlphaFoldDB" id="A0A381QNA0"/>
<evidence type="ECO:0000313" key="1">
    <source>
        <dbReference type="EMBL" id="SUZ79959.1"/>
    </source>
</evidence>
<dbReference type="EMBL" id="UINC01001407">
    <property type="protein sequence ID" value="SUZ79959.1"/>
    <property type="molecule type" value="Genomic_DNA"/>
</dbReference>
<reference evidence="1" key="1">
    <citation type="submission" date="2018-05" db="EMBL/GenBank/DDBJ databases">
        <authorList>
            <person name="Lanie J.A."/>
            <person name="Ng W.-L."/>
            <person name="Kazmierczak K.M."/>
            <person name="Andrzejewski T.M."/>
            <person name="Davidsen T.M."/>
            <person name="Wayne K.J."/>
            <person name="Tettelin H."/>
            <person name="Glass J.I."/>
            <person name="Rusch D."/>
            <person name="Podicherti R."/>
            <person name="Tsui H.-C.T."/>
            <person name="Winkler M.E."/>
        </authorList>
    </citation>
    <scope>NUCLEOTIDE SEQUENCE</scope>
</reference>
<name>A0A381QNA0_9ZZZZ</name>
<gene>
    <name evidence="1" type="ORF">METZ01_LOCUS32813</name>
</gene>
<accession>A0A381QNA0</accession>
<proteinExistence type="predicted"/>
<sequence length="59" mass="7079">MTVAEYAKTFGLKQIDNKGEWFENEIAIHHADDIAAHILWMEEQEQQDKILKRYNYEPK</sequence>